<dbReference type="PANTHER" id="PTHR32089">
    <property type="entry name" value="METHYL-ACCEPTING CHEMOTAXIS PROTEIN MCPB"/>
    <property type="match status" value="1"/>
</dbReference>
<keyword evidence="3 8" id="KW-0472">Membrane</keyword>
<dbReference type="AlphaFoldDB" id="A0A2V3VYE8"/>
<dbReference type="SMART" id="SM00283">
    <property type="entry name" value="MA"/>
    <property type="match status" value="1"/>
</dbReference>
<evidence type="ECO:0000256" key="4">
    <source>
        <dbReference type="ARBA" id="ARBA00023224"/>
    </source>
</evidence>
<evidence type="ECO:0000256" key="5">
    <source>
        <dbReference type="ARBA" id="ARBA00029447"/>
    </source>
</evidence>
<dbReference type="PROSITE" id="PS50885">
    <property type="entry name" value="HAMP"/>
    <property type="match status" value="1"/>
</dbReference>
<sequence length="563" mass="62731">MSIRRKLFLTFISIFIVIGSIEIYSVYQLFHSKDMLETIKNDSHVKAIKAQQLKIDVVQVQQFLTDISATRGLDGLDDGFDEAEKHASSFRSIIQDLKKISTKNETEQLDEFLRDFEDFYETGKSMANGYIENGPKEGNKLMLPFDDYSAELNEKINVFMENNLTYLSEDITEISEQMAKNAQMTIIIFIIGLILASIASFIISKNIGNHLKALEKNTKLIADGDLSKRIKTNQKDELGRVSLSFEHMRAHLHSLVSTIHDLSNQLLHTNKELSEIAIQTGESSKQIAYSIDEIASGVDQQSTDTNQILTSIHDTTTQVEEGNHFVKNTLEVASNSTATAQNGKVKVDKSIEQLKDSYQEMKRATKNVQSLGERSKQIGEIVDFINDISDQTNLLALNAAIESARAGEHGKGFSVVADEVRKLAEETTSATGRITNLIKETQSETNEVITLMESNLDHFENQVHTASENGVTLDQIVNQAQNTEENVSKLQAILQAINTNALSVQSMIENISAIMEETSSAAEEVSSSAEEQAAMSDDISKNIHQAEKMAQQLQQQIKVFKIK</sequence>
<dbReference type="Gene3D" id="1.10.287.950">
    <property type="entry name" value="Methyl-accepting chemotaxis protein"/>
    <property type="match status" value="1"/>
</dbReference>
<evidence type="ECO:0000259" key="9">
    <source>
        <dbReference type="PROSITE" id="PS50111"/>
    </source>
</evidence>
<dbReference type="InterPro" id="IPR004089">
    <property type="entry name" value="MCPsignal_dom"/>
</dbReference>
<dbReference type="Pfam" id="PF00015">
    <property type="entry name" value="MCPsignal"/>
    <property type="match status" value="1"/>
</dbReference>
<dbReference type="Gene3D" id="1.10.8.500">
    <property type="entry name" value="HAMP domain in histidine kinase"/>
    <property type="match status" value="1"/>
</dbReference>
<dbReference type="InterPro" id="IPR024478">
    <property type="entry name" value="HlyB_4HB_MCP"/>
</dbReference>
<keyword evidence="7" id="KW-0175">Coiled coil</keyword>
<dbReference type="CDD" id="cd06225">
    <property type="entry name" value="HAMP"/>
    <property type="match status" value="1"/>
</dbReference>
<keyword evidence="4 6" id="KW-0807">Transducer</keyword>
<keyword evidence="12" id="KW-1185">Reference proteome</keyword>
<dbReference type="GO" id="GO:0005886">
    <property type="term" value="C:plasma membrane"/>
    <property type="evidence" value="ECO:0007669"/>
    <property type="project" value="UniProtKB-SubCell"/>
</dbReference>
<dbReference type="SMART" id="SM00304">
    <property type="entry name" value="HAMP"/>
    <property type="match status" value="1"/>
</dbReference>
<dbReference type="GO" id="GO:0007165">
    <property type="term" value="P:signal transduction"/>
    <property type="evidence" value="ECO:0007669"/>
    <property type="project" value="UniProtKB-KW"/>
</dbReference>
<feature type="transmembrane region" description="Helical" evidence="8">
    <location>
        <begin position="7"/>
        <end position="27"/>
    </location>
</feature>
<dbReference type="RefSeq" id="WP_110395530.1">
    <property type="nucleotide sequence ID" value="NZ_JBHUHB010000001.1"/>
</dbReference>
<dbReference type="Proteomes" id="UP000247978">
    <property type="component" value="Unassembled WGS sequence"/>
</dbReference>
<evidence type="ECO:0000256" key="8">
    <source>
        <dbReference type="SAM" id="Phobius"/>
    </source>
</evidence>
<comment type="caution">
    <text evidence="11">The sequence shown here is derived from an EMBL/GenBank/DDBJ whole genome shotgun (WGS) entry which is preliminary data.</text>
</comment>
<reference evidence="11 12" key="1">
    <citation type="submission" date="2018-05" db="EMBL/GenBank/DDBJ databases">
        <title>Genomic Encyclopedia of Type Strains, Phase IV (KMG-IV): sequencing the most valuable type-strain genomes for metagenomic binning, comparative biology and taxonomic classification.</title>
        <authorList>
            <person name="Goeker M."/>
        </authorList>
    </citation>
    <scope>NUCLEOTIDE SEQUENCE [LARGE SCALE GENOMIC DNA]</scope>
    <source>
        <strain evidence="11 12">DSM 28556</strain>
    </source>
</reference>
<name>A0A2V3VYE8_9BACI</name>
<dbReference type="InterPro" id="IPR003660">
    <property type="entry name" value="HAMP_dom"/>
</dbReference>
<comment type="subcellular location">
    <subcellularLocation>
        <location evidence="1">Cell membrane</location>
    </subcellularLocation>
</comment>
<evidence type="ECO:0000313" key="12">
    <source>
        <dbReference type="Proteomes" id="UP000247978"/>
    </source>
</evidence>
<proteinExistence type="inferred from homology"/>
<gene>
    <name evidence="11" type="ORF">DFR56_107151</name>
</gene>
<dbReference type="Pfam" id="PF00672">
    <property type="entry name" value="HAMP"/>
    <property type="match status" value="1"/>
</dbReference>
<evidence type="ECO:0000313" key="11">
    <source>
        <dbReference type="EMBL" id="PXW86630.1"/>
    </source>
</evidence>
<dbReference type="PANTHER" id="PTHR32089:SF112">
    <property type="entry name" value="LYSOZYME-LIKE PROTEIN-RELATED"/>
    <property type="match status" value="1"/>
</dbReference>
<feature type="domain" description="HAMP" evidence="10">
    <location>
        <begin position="205"/>
        <end position="257"/>
    </location>
</feature>
<keyword evidence="8" id="KW-1133">Transmembrane helix</keyword>
<dbReference type="SUPFAM" id="SSF58104">
    <property type="entry name" value="Methyl-accepting chemotaxis protein (MCP) signaling domain"/>
    <property type="match status" value="1"/>
</dbReference>
<dbReference type="OrthoDB" id="2168386at2"/>
<accession>A0A2V3VYE8</accession>
<evidence type="ECO:0000256" key="1">
    <source>
        <dbReference type="ARBA" id="ARBA00004236"/>
    </source>
</evidence>
<protein>
    <submittedName>
        <fullName evidence="11">Methyl-accepting chemotaxis protein</fullName>
    </submittedName>
</protein>
<keyword evidence="8" id="KW-0812">Transmembrane</keyword>
<organism evidence="11 12">
    <name type="scientific">Pseudogracilibacillus auburnensis</name>
    <dbReference type="NCBI Taxonomy" id="1494959"/>
    <lineage>
        <taxon>Bacteria</taxon>
        <taxon>Bacillati</taxon>
        <taxon>Bacillota</taxon>
        <taxon>Bacilli</taxon>
        <taxon>Bacillales</taxon>
        <taxon>Bacillaceae</taxon>
        <taxon>Pseudogracilibacillus</taxon>
    </lineage>
</organism>
<feature type="domain" description="Methyl-accepting transducer" evidence="9">
    <location>
        <begin position="276"/>
        <end position="526"/>
    </location>
</feature>
<dbReference type="Pfam" id="PF12729">
    <property type="entry name" value="4HB_MCP_1"/>
    <property type="match status" value="1"/>
</dbReference>
<dbReference type="EMBL" id="QJJQ01000007">
    <property type="protein sequence ID" value="PXW86630.1"/>
    <property type="molecule type" value="Genomic_DNA"/>
</dbReference>
<evidence type="ECO:0000256" key="3">
    <source>
        <dbReference type="ARBA" id="ARBA00023136"/>
    </source>
</evidence>
<feature type="transmembrane region" description="Helical" evidence="8">
    <location>
        <begin position="184"/>
        <end position="203"/>
    </location>
</feature>
<evidence type="ECO:0000256" key="7">
    <source>
        <dbReference type="SAM" id="Coils"/>
    </source>
</evidence>
<evidence type="ECO:0000256" key="2">
    <source>
        <dbReference type="ARBA" id="ARBA00022475"/>
    </source>
</evidence>
<evidence type="ECO:0000256" key="6">
    <source>
        <dbReference type="PROSITE-ProRule" id="PRU00284"/>
    </source>
</evidence>
<keyword evidence="2" id="KW-1003">Cell membrane</keyword>
<feature type="coiled-coil region" evidence="7">
    <location>
        <begin position="473"/>
        <end position="500"/>
    </location>
</feature>
<comment type="similarity">
    <text evidence="5">Belongs to the methyl-accepting chemotaxis (MCP) protein family.</text>
</comment>
<feature type="coiled-coil region" evidence="7">
    <location>
        <begin position="344"/>
        <end position="374"/>
    </location>
</feature>
<dbReference type="CDD" id="cd11386">
    <property type="entry name" value="MCP_signal"/>
    <property type="match status" value="1"/>
</dbReference>
<feature type="coiled-coil region" evidence="7">
    <location>
        <begin position="536"/>
        <end position="563"/>
    </location>
</feature>
<dbReference type="PROSITE" id="PS50111">
    <property type="entry name" value="CHEMOTAXIS_TRANSDUC_2"/>
    <property type="match status" value="1"/>
</dbReference>
<evidence type="ECO:0000259" key="10">
    <source>
        <dbReference type="PROSITE" id="PS50885"/>
    </source>
</evidence>